<accession>A0A4U3MN26</accession>
<dbReference type="AlphaFoldDB" id="A0A4U3MN26"/>
<keyword evidence="1" id="KW-1133">Transmembrane helix</keyword>
<dbReference type="Proteomes" id="UP000308705">
    <property type="component" value="Unassembled WGS sequence"/>
</dbReference>
<dbReference type="Gene3D" id="3.30.10.20">
    <property type="match status" value="1"/>
</dbReference>
<comment type="caution">
    <text evidence="3">The sequence shown here is derived from an EMBL/GenBank/DDBJ whole genome shotgun (WGS) entry which is preliminary data.</text>
</comment>
<feature type="domain" description="PASTA" evidence="2">
    <location>
        <begin position="83"/>
        <end position="146"/>
    </location>
</feature>
<evidence type="ECO:0000313" key="3">
    <source>
        <dbReference type="EMBL" id="TKK90951.1"/>
    </source>
</evidence>
<gene>
    <name evidence="3" type="ORF">FDA94_04130</name>
</gene>
<sequence length="309" mass="32273">MNVEEALKEAMRAQVGEVYAPPSMGSAVRRRRRRSLVRFRTTGAVLVTAAVAITVPVVLTNTTPQAGPASGASAPAIAVPGIVVPDVVGMNAKKAYLLLEQAGLTPMIMTPGEGADKAGVVAGENVILTEPAAGAVADPKALVQIKVPWVPAPTASPEPPADKPATTSDLGDLGDGLTWMGVHVGYLPEGVKWSGNSYAGGFGPKSATVPYVTEGLEEGMYSIQVIVGVDQNLLRRDGQKVGPDTWVNNYNEGGGEEPFGPATTLTASRDIPGDQVVQVLFSPDYSASLGEERARTEIAKVIEHIRLEK</sequence>
<keyword evidence="4" id="KW-1185">Reference proteome</keyword>
<evidence type="ECO:0000256" key="1">
    <source>
        <dbReference type="SAM" id="Phobius"/>
    </source>
</evidence>
<evidence type="ECO:0000313" key="4">
    <source>
        <dbReference type="Proteomes" id="UP000308705"/>
    </source>
</evidence>
<name>A0A4U3MN26_9ACTN</name>
<evidence type="ECO:0000259" key="2">
    <source>
        <dbReference type="Pfam" id="PF03793"/>
    </source>
</evidence>
<dbReference type="EMBL" id="SZQA01000002">
    <property type="protein sequence ID" value="TKK90951.1"/>
    <property type="molecule type" value="Genomic_DNA"/>
</dbReference>
<dbReference type="InterPro" id="IPR005543">
    <property type="entry name" value="PASTA_dom"/>
</dbReference>
<dbReference type="Pfam" id="PF03793">
    <property type="entry name" value="PASTA"/>
    <property type="match status" value="1"/>
</dbReference>
<feature type="transmembrane region" description="Helical" evidence="1">
    <location>
        <begin position="39"/>
        <end position="59"/>
    </location>
</feature>
<dbReference type="CDD" id="cd06577">
    <property type="entry name" value="PASTA_pknB"/>
    <property type="match status" value="1"/>
</dbReference>
<dbReference type="OrthoDB" id="3539463at2"/>
<dbReference type="RefSeq" id="WP_137245680.1">
    <property type="nucleotide sequence ID" value="NZ_SZQA01000002.1"/>
</dbReference>
<organism evidence="3 4">
    <name type="scientific">Herbidospora galbida</name>
    <dbReference type="NCBI Taxonomy" id="2575442"/>
    <lineage>
        <taxon>Bacteria</taxon>
        <taxon>Bacillati</taxon>
        <taxon>Actinomycetota</taxon>
        <taxon>Actinomycetes</taxon>
        <taxon>Streptosporangiales</taxon>
        <taxon>Streptosporangiaceae</taxon>
        <taxon>Herbidospora</taxon>
    </lineage>
</organism>
<proteinExistence type="predicted"/>
<reference evidence="3 4" key="1">
    <citation type="submission" date="2019-04" db="EMBL/GenBank/DDBJ databases">
        <title>Herbidospora sp. NEAU-GS14.nov., a novel actinomycete isolated from soil.</title>
        <authorList>
            <person name="Han L."/>
        </authorList>
    </citation>
    <scope>NUCLEOTIDE SEQUENCE [LARGE SCALE GENOMIC DNA]</scope>
    <source>
        <strain evidence="3 4">NEAU-GS14</strain>
    </source>
</reference>
<protein>
    <submittedName>
        <fullName evidence="3">PASTA domain-containing protein</fullName>
    </submittedName>
</protein>
<keyword evidence="1" id="KW-0472">Membrane</keyword>
<keyword evidence="1" id="KW-0812">Transmembrane</keyword>